<evidence type="ECO:0000313" key="2">
    <source>
        <dbReference type="Proteomes" id="UP000256328"/>
    </source>
</evidence>
<gene>
    <name evidence="1" type="ORF">BP5796_12609</name>
</gene>
<sequence>MAYLDFKSEVSNSVKDDAAKGSWSSSFKLQRDAGKTAYSVYYISGDAFHAQWLAFRLGQPTPINGAYTERYTTGFSKVITIDHSACWVIPWGQLQPVRQDIGDSGLGESGLGTGLGAKFGNAGLVILLAPPTSDACPTVTANNAWLVLSSHGVHLEGAREFDYRCLKHHWNYAYNRLYVDLTTRAVNHSRRVSSQPYLL</sequence>
<dbReference type="Proteomes" id="UP000256328">
    <property type="component" value="Unassembled WGS sequence"/>
</dbReference>
<dbReference type="AlphaFoldDB" id="A0A3D8Q850"/>
<keyword evidence="2" id="KW-1185">Reference proteome</keyword>
<proteinExistence type="predicted"/>
<protein>
    <submittedName>
        <fullName evidence="1">Uncharacterized protein</fullName>
    </submittedName>
</protein>
<name>A0A3D8Q850_9HELO</name>
<evidence type="ECO:0000313" key="1">
    <source>
        <dbReference type="EMBL" id="RDW57808.1"/>
    </source>
</evidence>
<reference evidence="1 2" key="1">
    <citation type="journal article" date="2018" name="IMA Fungus">
        <title>IMA Genome-F 9: Draft genome sequence of Annulohypoxylon stygium, Aspergillus mulundensis, Berkeleyomyces basicola (syn. Thielaviopsis basicola), Ceratocystis smalleyi, two Cercospora beticola strains, Coleophoma cylindrospora, Fusarium fracticaudum, Phialophora cf. hyalina, and Morchella septimelata.</title>
        <authorList>
            <person name="Wingfield B.D."/>
            <person name="Bills G.F."/>
            <person name="Dong Y."/>
            <person name="Huang W."/>
            <person name="Nel W.J."/>
            <person name="Swalarsk-Parry B.S."/>
            <person name="Vaghefi N."/>
            <person name="Wilken P.M."/>
            <person name="An Z."/>
            <person name="de Beer Z.W."/>
            <person name="De Vos L."/>
            <person name="Chen L."/>
            <person name="Duong T.A."/>
            <person name="Gao Y."/>
            <person name="Hammerbacher A."/>
            <person name="Kikkert J.R."/>
            <person name="Li Y."/>
            <person name="Li H."/>
            <person name="Li K."/>
            <person name="Li Q."/>
            <person name="Liu X."/>
            <person name="Ma X."/>
            <person name="Naidoo K."/>
            <person name="Pethybridge S.J."/>
            <person name="Sun J."/>
            <person name="Steenkamp E.T."/>
            <person name="van der Nest M.A."/>
            <person name="van Wyk S."/>
            <person name="Wingfield M.J."/>
            <person name="Xiong C."/>
            <person name="Yue Q."/>
            <person name="Zhang X."/>
        </authorList>
    </citation>
    <scope>NUCLEOTIDE SEQUENCE [LARGE SCALE GENOMIC DNA]</scope>
    <source>
        <strain evidence="1 2">BP5796</strain>
    </source>
</reference>
<accession>A0A3D8Q850</accession>
<organism evidence="1 2">
    <name type="scientific">Coleophoma crateriformis</name>
    <dbReference type="NCBI Taxonomy" id="565419"/>
    <lineage>
        <taxon>Eukaryota</taxon>
        <taxon>Fungi</taxon>
        <taxon>Dikarya</taxon>
        <taxon>Ascomycota</taxon>
        <taxon>Pezizomycotina</taxon>
        <taxon>Leotiomycetes</taxon>
        <taxon>Helotiales</taxon>
        <taxon>Dermateaceae</taxon>
        <taxon>Coleophoma</taxon>
    </lineage>
</organism>
<dbReference type="EMBL" id="PDLN01000022">
    <property type="protein sequence ID" value="RDW57808.1"/>
    <property type="molecule type" value="Genomic_DNA"/>
</dbReference>
<comment type="caution">
    <text evidence="1">The sequence shown here is derived from an EMBL/GenBank/DDBJ whole genome shotgun (WGS) entry which is preliminary data.</text>
</comment>